<dbReference type="PANTHER" id="PTHR43104:SF2">
    <property type="entry name" value="L-2-HYDROXYGLUTARATE DEHYDROGENASE, MITOCHONDRIAL"/>
    <property type="match status" value="1"/>
</dbReference>
<organism evidence="7 8">
    <name type="scientific">Armatimonas rosea</name>
    <dbReference type="NCBI Taxonomy" id="685828"/>
    <lineage>
        <taxon>Bacteria</taxon>
        <taxon>Bacillati</taxon>
        <taxon>Armatimonadota</taxon>
        <taxon>Armatimonadia</taxon>
        <taxon>Armatimonadales</taxon>
        <taxon>Armatimonadaceae</taxon>
        <taxon>Armatimonas</taxon>
    </lineage>
</organism>
<keyword evidence="3" id="KW-0274">FAD</keyword>
<dbReference type="InterPro" id="IPR036188">
    <property type="entry name" value="FAD/NAD-bd_sf"/>
</dbReference>
<name>A0A7W9SVE7_ARMRO</name>
<evidence type="ECO:0000256" key="5">
    <source>
        <dbReference type="ARBA" id="ARBA00037941"/>
    </source>
</evidence>
<accession>A0A7W9SVE7</accession>
<protein>
    <submittedName>
        <fullName evidence="7">L-2-hydroxyglutarate oxidase</fullName>
        <ecNumber evidence="7">1.1.3.-</ecNumber>
    </submittedName>
</protein>
<dbReference type="NCBIfam" id="NF008726">
    <property type="entry name" value="PRK11728.1"/>
    <property type="match status" value="1"/>
</dbReference>
<dbReference type="GO" id="GO:0047545">
    <property type="term" value="F:(S)-2-hydroxyglutarate dehydrogenase activity"/>
    <property type="evidence" value="ECO:0007669"/>
    <property type="project" value="TreeGrafter"/>
</dbReference>
<evidence type="ECO:0000256" key="3">
    <source>
        <dbReference type="ARBA" id="ARBA00022827"/>
    </source>
</evidence>
<comment type="similarity">
    <text evidence="5">Belongs to the L2HGDH family.</text>
</comment>
<dbReference type="Gene3D" id="3.30.9.10">
    <property type="entry name" value="D-Amino Acid Oxidase, subunit A, domain 2"/>
    <property type="match status" value="1"/>
</dbReference>
<dbReference type="AlphaFoldDB" id="A0A7W9SVE7"/>
<evidence type="ECO:0000313" key="8">
    <source>
        <dbReference type="Proteomes" id="UP000520814"/>
    </source>
</evidence>
<dbReference type="Gene3D" id="3.50.50.60">
    <property type="entry name" value="FAD/NAD(P)-binding domain"/>
    <property type="match status" value="1"/>
</dbReference>
<dbReference type="Pfam" id="PF01266">
    <property type="entry name" value="DAO"/>
    <property type="match status" value="1"/>
</dbReference>
<evidence type="ECO:0000256" key="2">
    <source>
        <dbReference type="ARBA" id="ARBA00022630"/>
    </source>
</evidence>
<feature type="domain" description="FAD dependent oxidoreductase" evidence="6">
    <location>
        <begin position="3"/>
        <end position="389"/>
    </location>
</feature>
<dbReference type="GO" id="GO:0005737">
    <property type="term" value="C:cytoplasm"/>
    <property type="evidence" value="ECO:0007669"/>
    <property type="project" value="TreeGrafter"/>
</dbReference>
<sequence>MFDYAVIGGGIVGLATLVELGKRHPTARLLLVEKEDRWAAHQTGHNSGVIHSGIYYKPGSAKARMAVAGARRMVEFCQQHGVAHERCGKLIVASHPDELPRLETLAERALANGVPVERLGPERLTDYEPAVRGVGGLWVAQTGIIDYRQVTEALADQAREQGAELCRSTKVTGLTRTTDSVVLETTRGSFESRFVINCAGLYSDKVAELAGAQPGAKIVPFRGEYYELVPERRGLVRGLIYPVPNPSFPFLGVHFTRMIDGSVHAGPNAVLALAREGYKKSDLQLGELWETLTYPAFWRLAVRHGDEGLREIARSLSKALFVRSMQTLIPEIRPEDVIPAGAGVRAQALRDDGQLVDDFLFVRGERQLHVCNAPSPAATASLEIAREIVAQLAN</sequence>
<evidence type="ECO:0000256" key="1">
    <source>
        <dbReference type="ARBA" id="ARBA00001974"/>
    </source>
</evidence>
<dbReference type="Proteomes" id="UP000520814">
    <property type="component" value="Unassembled WGS sequence"/>
</dbReference>
<dbReference type="PANTHER" id="PTHR43104">
    <property type="entry name" value="L-2-HYDROXYGLUTARATE DEHYDROGENASE, MITOCHONDRIAL"/>
    <property type="match status" value="1"/>
</dbReference>
<gene>
    <name evidence="7" type="ORF">HNQ39_005240</name>
</gene>
<dbReference type="EC" id="1.1.3.-" evidence="7"/>
<keyword evidence="2" id="KW-0285">Flavoprotein</keyword>
<comment type="cofactor">
    <cofactor evidence="1">
        <name>FAD</name>
        <dbReference type="ChEBI" id="CHEBI:57692"/>
    </cofactor>
</comment>
<evidence type="ECO:0000259" key="6">
    <source>
        <dbReference type="Pfam" id="PF01266"/>
    </source>
</evidence>
<dbReference type="InterPro" id="IPR006076">
    <property type="entry name" value="FAD-dep_OxRdtase"/>
</dbReference>
<keyword evidence="8" id="KW-1185">Reference proteome</keyword>
<reference evidence="7 8" key="1">
    <citation type="submission" date="2020-08" db="EMBL/GenBank/DDBJ databases">
        <title>Genomic Encyclopedia of Type Strains, Phase IV (KMG-IV): sequencing the most valuable type-strain genomes for metagenomic binning, comparative biology and taxonomic classification.</title>
        <authorList>
            <person name="Goeker M."/>
        </authorList>
    </citation>
    <scope>NUCLEOTIDE SEQUENCE [LARGE SCALE GENOMIC DNA]</scope>
    <source>
        <strain evidence="7 8">DSM 23562</strain>
    </source>
</reference>
<keyword evidence="4 7" id="KW-0560">Oxidoreductase</keyword>
<dbReference type="RefSeq" id="WP_184203499.1">
    <property type="nucleotide sequence ID" value="NZ_JACHGW010000006.1"/>
</dbReference>
<evidence type="ECO:0000313" key="7">
    <source>
        <dbReference type="EMBL" id="MBB6053406.1"/>
    </source>
</evidence>
<comment type="caution">
    <text evidence="7">The sequence shown here is derived from an EMBL/GenBank/DDBJ whole genome shotgun (WGS) entry which is preliminary data.</text>
</comment>
<evidence type="ECO:0000256" key="4">
    <source>
        <dbReference type="ARBA" id="ARBA00023002"/>
    </source>
</evidence>
<proteinExistence type="inferred from homology"/>
<dbReference type="EMBL" id="JACHGW010000006">
    <property type="protein sequence ID" value="MBB6053406.1"/>
    <property type="molecule type" value="Genomic_DNA"/>
</dbReference>
<dbReference type="SUPFAM" id="SSF51905">
    <property type="entry name" value="FAD/NAD(P)-binding domain"/>
    <property type="match status" value="1"/>
</dbReference>